<accession>A0A843TUG8</accession>
<gene>
    <name evidence="1" type="ORF">Taro_008729</name>
</gene>
<organism evidence="1 2">
    <name type="scientific">Colocasia esculenta</name>
    <name type="common">Wild taro</name>
    <name type="synonym">Arum esculentum</name>
    <dbReference type="NCBI Taxonomy" id="4460"/>
    <lineage>
        <taxon>Eukaryota</taxon>
        <taxon>Viridiplantae</taxon>
        <taxon>Streptophyta</taxon>
        <taxon>Embryophyta</taxon>
        <taxon>Tracheophyta</taxon>
        <taxon>Spermatophyta</taxon>
        <taxon>Magnoliopsida</taxon>
        <taxon>Liliopsida</taxon>
        <taxon>Araceae</taxon>
        <taxon>Aroideae</taxon>
        <taxon>Colocasieae</taxon>
        <taxon>Colocasia</taxon>
    </lineage>
</organism>
<proteinExistence type="predicted"/>
<name>A0A843TUG8_COLES</name>
<protein>
    <submittedName>
        <fullName evidence="1">Uncharacterized protein</fullName>
    </submittedName>
</protein>
<reference evidence="1" key="1">
    <citation type="submission" date="2017-07" db="EMBL/GenBank/DDBJ databases">
        <title>Taro Niue Genome Assembly and Annotation.</title>
        <authorList>
            <person name="Atibalentja N."/>
            <person name="Keating K."/>
            <person name="Fields C.J."/>
        </authorList>
    </citation>
    <scope>NUCLEOTIDE SEQUENCE</scope>
    <source>
        <strain evidence="1">Niue_2</strain>
        <tissue evidence="1">Leaf</tissue>
    </source>
</reference>
<sequence length="82" mass="9590">MIPIADRHHIEVCKLILDEVMNRGLLVEENFARREGTRPRQVERLTPSDYKIFVNPFHVELVSVGLVSMDTKYLNMLMCFDV</sequence>
<dbReference type="AlphaFoldDB" id="A0A843TUG8"/>
<dbReference type="EMBL" id="NMUH01000292">
    <property type="protein sequence ID" value="MQL76332.1"/>
    <property type="molecule type" value="Genomic_DNA"/>
</dbReference>
<evidence type="ECO:0000313" key="1">
    <source>
        <dbReference type="EMBL" id="MQL76332.1"/>
    </source>
</evidence>
<dbReference type="Proteomes" id="UP000652761">
    <property type="component" value="Unassembled WGS sequence"/>
</dbReference>
<evidence type="ECO:0000313" key="2">
    <source>
        <dbReference type="Proteomes" id="UP000652761"/>
    </source>
</evidence>
<keyword evidence="2" id="KW-1185">Reference proteome</keyword>
<comment type="caution">
    <text evidence="1">The sequence shown here is derived from an EMBL/GenBank/DDBJ whole genome shotgun (WGS) entry which is preliminary data.</text>
</comment>